<dbReference type="EMBL" id="LAZR01054455">
    <property type="protein sequence ID" value="KKK78523.1"/>
    <property type="molecule type" value="Genomic_DNA"/>
</dbReference>
<protein>
    <submittedName>
        <fullName evidence="1">Uncharacterized protein</fullName>
    </submittedName>
</protein>
<gene>
    <name evidence="1" type="ORF">LCGC14_2842730</name>
</gene>
<reference evidence="1" key="1">
    <citation type="journal article" date="2015" name="Nature">
        <title>Complex archaea that bridge the gap between prokaryotes and eukaryotes.</title>
        <authorList>
            <person name="Spang A."/>
            <person name="Saw J.H."/>
            <person name="Jorgensen S.L."/>
            <person name="Zaremba-Niedzwiedzka K."/>
            <person name="Martijn J."/>
            <person name="Lind A.E."/>
            <person name="van Eijk R."/>
            <person name="Schleper C."/>
            <person name="Guy L."/>
            <person name="Ettema T.J."/>
        </authorList>
    </citation>
    <scope>NUCLEOTIDE SEQUENCE</scope>
</reference>
<sequence length="158" mass="18088">AAIRVGEQKQRKKRKQQGREMKQLVCSICGKKYQVSPEVTKVTCAECYMTNEAPRVEDGVHYYSTEGFTKLVSAGIDDWKVIKDKTGQEKKLIKKFNGLRNKEDSLIRVRGKLGISWPKTKKLEGYRMLDLGWKGKDIVKELGVNISTVSHWRALQKS</sequence>
<accession>A0A0F8YAW0</accession>
<dbReference type="AlphaFoldDB" id="A0A0F8YAW0"/>
<feature type="non-terminal residue" evidence="1">
    <location>
        <position position="1"/>
    </location>
</feature>
<name>A0A0F8YAW0_9ZZZZ</name>
<evidence type="ECO:0000313" key="1">
    <source>
        <dbReference type="EMBL" id="KKK78523.1"/>
    </source>
</evidence>
<comment type="caution">
    <text evidence="1">The sequence shown here is derived from an EMBL/GenBank/DDBJ whole genome shotgun (WGS) entry which is preliminary data.</text>
</comment>
<organism evidence="1">
    <name type="scientific">marine sediment metagenome</name>
    <dbReference type="NCBI Taxonomy" id="412755"/>
    <lineage>
        <taxon>unclassified sequences</taxon>
        <taxon>metagenomes</taxon>
        <taxon>ecological metagenomes</taxon>
    </lineage>
</organism>
<proteinExistence type="predicted"/>